<dbReference type="Proteomes" id="UP001066276">
    <property type="component" value="Chromosome 6"/>
</dbReference>
<reference evidence="2" key="1">
    <citation type="journal article" date="2022" name="bioRxiv">
        <title>Sequencing and chromosome-scale assembly of the giantPleurodeles waltlgenome.</title>
        <authorList>
            <person name="Brown T."/>
            <person name="Elewa A."/>
            <person name="Iarovenko S."/>
            <person name="Subramanian E."/>
            <person name="Araus A.J."/>
            <person name="Petzold A."/>
            <person name="Susuki M."/>
            <person name="Suzuki K.-i.T."/>
            <person name="Hayashi T."/>
            <person name="Toyoda A."/>
            <person name="Oliveira C."/>
            <person name="Osipova E."/>
            <person name="Leigh N.D."/>
            <person name="Simon A."/>
            <person name="Yun M.H."/>
        </authorList>
    </citation>
    <scope>NUCLEOTIDE SEQUENCE</scope>
    <source>
        <strain evidence="2">20211129_DDA</strain>
        <tissue evidence="2">Liver</tissue>
    </source>
</reference>
<protein>
    <submittedName>
        <fullName evidence="2">Uncharacterized protein</fullName>
    </submittedName>
</protein>
<evidence type="ECO:0000313" key="2">
    <source>
        <dbReference type="EMBL" id="KAJ1145457.1"/>
    </source>
</evidence>
<dbReference type="EMBL" id="JANPWB010000010">
    <property type="protein sequence ID" value="KAJ1145457.1"/>
    <property type="molecule type" value="Genomic_DNA"/>
</dbReference>
<proteinExistence type="predicted"/>
<gene>
    <name evidence="2" type="ORF">NDU88_011743</name>
</gene>
<keyword evidence="3" id="KW-1185">Reference proteome</keyword>
<dbReference type="AlphaFoldDB" id="A0AAV7R1A0"/>
<accession>A0AAV7R1A0</accession>
<feature type="region of interest" description="Disordered" evidence="1">
    <location>
        <begin position="74"/>
        <end position="100"/>
    </location>
</feature>
<sequence length="122" mass="13023">MIVNGFQTRQGALFSKLAYSIIPTRSTTGGGCLNPFQPKERCAPDKLSFENEGWLDGPHMNKMTMSGCHGLKSGGGGDGRNLQTGSASRCSAGDATSSNRSIPKTCHCSLQNIKRIKLEGFL</sequence>
<feature type="compositionally biased region" description="Polar residues" evidence="1">
    <location>
        <begin position="81"/>
        <end position="100"/>
    </location>
</feature>
<organism evidence="2 3">
    <name type="scientific">Pleurodeles waltl</name>
    <name type="common">Iberian ribbed newt</name>
    <dbReference type="NCBI Taxonomy" id="8319"/>
    <lineage>
        <taxon>Eukaryota</taxon>
        <taxon>Metazoa</taxon>
        <taxon>Chordata</taxon>
        <taxon>Craniata</taxon>
        <taxon>Vertebrata</taxon>
        <taxon>Euteleostomi</taxon>
        <taxon>Amphibia</taxon>
        <taxon>Batrachia</taxon>
        <taxon>Caudata</taxon>
        <taxon>Salamandroidea</taxon>
        <taxon>Salamandridae</taxon>
        <taxon>Pleurodelinae</taxon>
        <taxon>Pleurodeles</taxon>
    </lineage>
</organism>
<name>A0AAV7R1A0_PLEWA</name>
<evidence type="ECO:0000313" key="3">
    <source>
        <dbReference type="Proteomes" id="UP001066276"/>
    </source>
</evidence>
<evidence type="ECO:0000256" key="1">
    <source>
        <dbReference type="SAM" id="MobiDB-lite"/>
    </source>
</evidence>
<comment type="caution">
    <text evidence="2">The sequence shown here is derived from an EMBL/GenBank/DDBJ whole genome shotgun (WGS) entry which is preliminary data.</text>
</comment>